<proteinExistence type="predicted"/>
<evidence type="ECO:0000259" key="6">
    <source>
        <dbReference type="Pfam" id="PF04234"/>
    </source>
</evidence>
<dbReference type="PANTHER" id="PTHR34820">
    <property type="entry name" value="INNER MEMBRANE PROTEIN YEBZ"/>
    <property type="match status" value="1"/>
</dbReference>
<keyword evidence="4" id="KW-0186">Copper</keyword>
<dbReference type="InterPro" id="IPR032694">
    <property type="entry name" value="CopC/D"/>
</dbReference>
<keyword evidence="5" id="KW-0472">Membrane</keyword>
<dbReference type="Proteomes" id="UP000198415">
    <property type="component" value="Unassembled WGS sequence"/>
</dbReference>
<evidence type="ECO:0000256" key="3">
    <source>
        <dbReference type="ARBA" id="ARBA00022729"/>
    </source>
</evidence>
<keyword evidence="2" id="KW-0479">Metal-binding</keyword>
<dbReference type="Gene3D" id="2.60.40.1220">
    <property type="match status" value="1"/>
</dbReference>
<keyword evidence="3" id="KW-0732">Signal</keyword>
<dbReference type="AlphaFoldDB" id="A0A239HT48"/>
<dbReference type="InterPro" id="IPR014756">
    <property type="entry name" value="Ig_E-set"/>
</dbReference>
<dbReference type="EMBL" id="FZNR01000026">
    <property type="protein sequence ID" value="SNS84537.1"/>
    <property type="molecule type" value="Genomic_DNA"/>
</dbReference>
<dbReference type="GO" id="GO:0046688">
    <property type="term" value="P:response to copper ion"/>
    <property type="evidence" value="ECO:0007669"/>
    <property type="project" value="InterPro"/>
</dbReference>
<organism evidence="7 8">
    <name type="scientific">Actinoplanes regularis</name>
    <dbReference type="NCBI Taxonomy" id="52697"/>
    <lineage>
        <taxon>Bacteria</taxon>
        <taxon>Bacillati</taxon>
        <taxon>Actinomycetota</taxon>
        <taxon>Actinomycetes</taxon>
        <taxon>Micromonosporales</taxon>
        <taxon>Micromonosporaceae</taxon>
        <taxon>Actinoplanes</taxon>
    </lineage>
</organism>
<evidence type="ECO:0000313" key="7">
    <source>
        <dbReference type="EMBL" id="SNS84537.1"/>
    </source>
</evidence>
<dbReference type="RefSeq" id="WP_089298273.1">
    <property type="nucleotide sequence ID" value="NZ_BOMU01000104.1"/>
</dbReference>
<gene>
    <name evidence="7" type="ORF">SAMN06264365_12615</name>
</gene>
<dbReference type="PANTHER" id="PTHR34820:SF4">
    <property type="entry name" value="INNER MEMBRANE PROTEIN YEBZ"/>
    <property type="match status" value="1"/>
</dbReference>
<dbReference type="OrthoDB" id="5242236at2"/>
<evidence type="ECO:0000256" key="4">
    <source>
        <dbReference type="ARBA" id="ARBA00023008"/>
    </source>
</evidence>
<keyword evidence="8" id="KW-1185">Reference proteome</keyword>
<dbReference type="Pfam" id="PF04234">
    <property type="entry name" value="CopC"/>
    <property type="match status" value="1"/>
</dbReference>
<dbReference type="InterPro" id="IPR014755">
    <property type="entry name" value="Cu-Rt/internalin_Ig-like"/>
</dbReference>
<sequence length="178" mass="18217">MKRLAVVVALLSAVLSVVLLPGVPAWAHNRLLAAEPSADAVLTGAPRAVSLRFAERLNPDFTTIVVSDGARRRVATGEPEVDGATGVVTLREDLANGPYTVAYRVVSSDGHAVQGSYTFNLDDPGKPAAASTTVSVAAAASGGPSAGPLIGLGAAVVVAAGFLVLRRRRKTPGTNRLR</sequence>
<reference evidence="7 8" key="1">
    <citation type="submission" date="2017-06" db="EMBL/GenBank/DDBJ databases">
        <authorList>
            <person name="Kim H.J."/>
            <person name="Triplett B.A."/>
        </authorList>
    </citation>
    <scope>NUCLEOTIDE SEQUENCE [LARGE SCALE GENOMIC DNA]</scope>
    <source>
        <strain evidence="7 8">DSM 43151</strain>
    </source>
</reference>
<feature type="transmembrane region" description="Helical" evidence="5">
    <location>
        <begin position="146"/>
        <end position="165"/>
    </location>
</feature>
<dbReference type="GO" id="GO:0042597">
    <property type="term" value="C:periplasmic space"/>
    <property type="evidence" value="ECO:0007669"/>
    <property type="project" value="InterPro"/>
</dbReference>
<comment type="subcellular location">
    <subcellularLocation>
        <location evidence="1">Cell envelope</location>
    </subcellularLocation>
</comment>
<evidence type="ECO:0000256" key="1">
    <source>
        <dbReference type="ARBA" id="ARBA00004196"/>
    </source>
</evidence>
<evidence type="ECO:0000313" key="8">
    <source>
        <dbReference type="Proteomes" id="UP000198415"/>
    </source>
</evidence>
<accession>A0A239HT48</accession>
<dbReference type="SUPFAM" id="SSF81296">
    <property type="entry name" value="E set domains"/>
    <property type="match status" value="1"/>
</dbReference>
<keyword evidence="5" id="KW-1133">Transmembrane helix</keyword>
<evidence type="ECO:0000256" key="2">
    <source>
        <dbReference type="ARBA" id="ARBA00022723"/>
    </source>
</evidence>
<feature type="domain" description="CopC" evidence="6">
    <location>
        <begin position="28"/>
        <end position="120"/>
    </location>
</feature>
<dbReference type="InterPro" id="IPR007348">
    <property type="entry name" value="CopC_dom"/>
</dbReference>
<dbReference type="GO" id="GO:0005507">
    <property type="term" value="F:copper ion binding"/>
    <property type="evidence" value="ECO:0007669"/>
    <property type="project" value="InterPro"/>
</dbReference>
<dbReference type="GO" id="GO:0005886">
    <property type="term" value="C:plasma membrane"/>
    <property type="evidence" value="ECO:0007669"/>
    <property type="project" value="TreeGrafter"/>
</dbReference>
<dbReference type="GO" id="GO:0006825">
    <property type="term" value="P:copper ion transport"/>
    <property type="evidence" value="ECO:0007669"/>
    <property type="project" value="InterPro"/>
</dbReference>
<evidence type="ECO:0000256" key="5">
    <source>
        <dbReference type="SAM" id="Phobius"/>
    </source>
</evidence>
<keyword evidence="5" id="KW-0812">Transmembrane</keyword>
<dbReference type="GO" id="GO:0030313">
    <property type="term" value="C:cell envelope"/>
    <property type="evidence" value="ECO:0007669"/>
    <property type="project" value="UniProtKB-SubCell"/>
</dbReference>
<protein>
    <recommendedName>
        <fullName evidence="6">CopC domain-containing protein</fullName>
    </recommendedName>
</protein>
<name>A0A239HT48_9ACTN</name>